<proteinExistence type="inferred from homology"/>
<comment type="similarity">
    <text evidence="2">Belongs to the glutaredoxin family. CC-type subfamily.</text>
</comment>
<evidence type="ECO:0000256" key="2">
    <source>
        <dbReference type="ARBA" id="ARBA00007568"/>
    </source>
</evidence>
<keyword evidence="7" id="KW-1185">Reference proteome</keyword>
<evidence type="ECO:0000256" key="1">
    <source>
        <dbReference type="ARBA" id="ARBA00004496"/>
    </source>
</evidence>
<dbReference type="InterPro" id="IPR011905">
    <property type="entry name" value="GlrX-like_pln_2"/>
</dbReference>
<name>A0AAE1VET9_9SOLA</name>
<dbReference type="PANTHER" id="PTHR10168">
    <property type="entry name" value="GLUTAREDOXIN"/>
    <property type="match status" value="1"/>
</dbReference>
<dbReference type="PROSITE" id="PS51354">
    <property type="entry name" value="GLUTAREDOXIN_2"/>
    <property type="match status" value="1"/>
</dbReference>
<evidence type="ECO:0000256" key="3">
    <source>
        <dbReference type="ARBA" id="ARBA00022490"/>
    </source>
</evidence>
<gene>
    <name evidence="6" type="ORF">RND71_014142</name>
</gene>
<dbReference type="Gene3D" id="3.40.30.10">
    <property type="entry name" value="Glutaredoxin"/>
    <property type="match status" value="1"/>
</dbReference>
<dbReference type="InterPro" id="IPR002109">
    <property type="entry name" value="Glutaredoxin"/>
</dbReference>
<dbReference type="InterPro" id="IPR036249">
    <property type="entry name" value="Thioredoxin-like_sf"/>
</dbReference>
<reference evidence="6" key="1">
    <citation type="submission" date="2023-12" db="EMBL/GenBank/DDBJ databases">
        <title>Genome assembly of Anisodus tanguticus.</title>
        <authorList>
            <person name="Wang Y.-J."/>
        </authorList>
    </citation>
    <scope>NUCLEOTIDE SEQUENCE</scope>
    <source>
        <strain evidence="6">KB-2021</strain>
        <tissue evidence="6">Leaf</tissue>
    </source>
</reference>
<protein>
    <recommendedName>
        <fullName evidence="5">Glutaredoxin domain-containing protein</fullName>
    </recommendedName>
</protein>
<comment type="caution">
    <text evidence="6">The sequence shown here is derived from an EMBL/GenBank/DDBJ whole genome shotgun (WGS) entry which is preliminary data.</text>
</comment>
<feature type="domain" description="Glutaredoxin" evidence="5">
    <location>
        <begin position="162"/>
        <end position="196"/>
    </location>
</feature>
<dbReference type="GO" id="GO:0005737">
    <property type="term" value="C:cytoplasm"/>
    <property type="evidence" value="ECO:0007669"/>
    <property type="project" value="UniProtKB-SubCell"/>
</dbReference>
<keyword evidence="3" id="KW-0963">Cytoplasm</keyword>
<evidence type="ECO:0000313" key="6">
    <source>
        <dbReference type="EMBL" id="KAK4366262.1"/>
    </source>
</evidence>
<accession>A0AAE1VET9</accession>
<keyword evidence="4" id="KW-0676">Redox-active center</keyword>
<organism evidence="6 7">
    <name type="scientific">Anisodus tanguticus</name>
    <dbReference type="NCBI Taxonomy" id="243964"/>
    <lineage>
        <taxon>Eukaryota</taxon>
        <taxon>Viridiplantae</taxon>
        <taxon>Streptophyta</taxon>
        <taxon>Embryophyta</taxon>
        <taxon>Tracheophyta</taxon>
        <taxon>Spermatophyta</taxon>
        <taxon>Magnoliopsida</taxon>
        <taxon>eudicotyledons</taxon>
        <taxon>Gunneridae</taxon>
        <taxon>Pentapetalae</taxon>
        <taxon>asterids</taxon>
        <taxon>lamiids</taxon>
        <taxon>Solanales</taxon>
        <taxon>Solanaceae</taxon>
        <taxon>Solanoideae</taxon>
        <taxon>Hyoscyameae</taxon>
        <taxon>Anisodus</taxon>
    </lineage>
</organism>
<dbReference type="Proteomes" id="UP001291623">
    <property type="component" value="Unassembled WGS sequence"/>
</dbReference>
<comment type="subcellular location">
    <subcellularLocation>
        <location evidence="1">Cytoplasm</location>
    </subcellularLocation>
</comment>
<dbReference type="Pfam" id="PF00462">
    <property type="entry name" value="Glutaredoxin"/>
    <property type="match status" value="1"/>
</dbReference>
<dbReference type="SUPFAM" id="SSF52833">
    <property type="entry name" value="Thioredoxin-like"/>
    <property type="match status" value="1"/>
</dbReference>
<dbReference type="AlphaFoldDB" id="A0AAE1VET9"/>
<evidence type="ECO:0000313" key="7">
    <source>
        <dbReference type="Proteomes" id="UP001291623"/>
    </source>
</evidence>
<evidence type="ECO:0000259" key="5">
    <source>
        <dbReference type="Pfam" id="PF00462"/>
    </source>
</evidence>
<evidence type="ECO:0000256" key="4">
    <source>
        <dbReference type="ARBA" id="ARBA00023284"/>
    </source>
</evidence>
<sequence length="228" mass="24483">MSILPLASFRPTLSYPTITVTVALVVLYGDGEQRCGCGVKLVVGGCDGAGGPVSQWWRRGCLVGENKSEREEKGRGKRREGGFVAPVVGCSGSSELELLVEQQDTENGGRRRSEVSNNFYGLFSGDGGVRLELTPTTNSPLAISVAESTEMRIQRLITENPVVIFTRSSCCMCHVMKKLLSAIGVHPTVIELEEDEITALSSSTGDEVIPAPPSRLRWSSLEGHVSEG</sequence>
<dbReference type="EMBL" id="JAVYJV010000007">
    <property type="protein sequence ID" value="KAK4366262.1"/>
    <property type="molecule type" value="Genomic_DNA"/>
</dbReference>